<dbReference type="SUPFAM" id="SSF49265">
    <property type="entry name" value="Fibronectin type III"/>
    <property type="match status" value="1"/>
</dbReference>
<evidence type="ECO:0000256" key="2">
    <source>
        <dbReference type="SAM" id="MobiDB-lite"/>
    </source>
</evidence>
<dbReference type="Gene3D" id="2.60.40.1120">
    <property type="entry name" value="Carboxypeptidase-like, regulatory domain"/>
    <property type="match status" value="3"/>
</dbReference>
<evidence type="ECO:0000259" key="4">
    <source>
        <dbReference type="PROSITE" id="PS50853"/>
    </source>
</evidence>
<proteinExistence type="predicted"/>
<dbReference type="InterPro" id="IPR013783">
    <property type="entry name" value="Ig-like_fold"/>
</dbReference>
<dbReference type="CDD" id="cd00063">
    <property type="entry name" value="FN3"/>
    <property type="match status" value="1"/>
</dbReference>
<dbReference type="InterPro" id="IPR013784">
    <property type="entry name" value="Carb-bd-like_fold"/>
</dbReference>
<dbReference type="InterPro" id="IPR008969">
    <property type="entry name" value="CarboxyPept-like_regulatory"/>
</dbReference>
<feature type="compositionally biased region" description="Polar residues" evidence="2">
    <location>
        <begin position="1413"/>
        <end position="1429"/>
    </location>
</feature>
<protein>
    <recommendedName>
        <fullName evidence="4">Fibronectin type-III domain-containing protein</fullName>
    </recommendedName>
</protein>
<dbReference type="Pfam" id="PF13620">
    <property type="entry name" value="CarboxypepD_reg"/>
    <property type="match status" value="1"/>
</dbReference>
<dbReference type="PROSITE" id="PS50853">
    <property type="entry name" value="FN3"/>
    <property type="match status" value="1"/>
</dbReference>
<dbReference type="InterPro" id="IPR003961">
    <property type="entry name" value="FN3_dom"/>
</dbReference>
<evidence type="ECO:0000313" key="5">
    <source>
        <dbReference type="EMBL" id="OGL81991.1"/>
    </source>
</evidence>
<evidence type="ECO:0000313" key="6">
    <source>
        <dbReference type="Proteomes" id="UP000176846"/>
    </source>
</evidence>
<dbReference type="Pfam" id="PF13205">
    <property type="entry name" value="Big_5"/>
    <property type="match status" value="2"/>
</dbReference>
<accession>A0A1F7UUL5</accession>
<dbReference type="SUPFAM" id="SSF49452">
    <property type="entry name" value="Starch-binding domain-like"/>
    <property type="match status" value="2"/>
</dbReference>
<keyword evidence="3" id="KW-0812">Transmembrane</keyword>
<dbReference type="Gene3D" id="2.60.40.10">
    <property type="entry name" value="Immunoglobulins"/>
    <property type="match status" value="3"/>
</dbReference>
<gene>
    <name evidence="5" type="ORF">A2936_05490</name>
</gene>
<keyword evidence="3" id="KW-1133">Transmembrane helix</keyword>
<keyword evidence="1" id="KW-0732">Signal</keyword>
<dbReference type="InterPro" id="IPR036116">
    <property type="entry name" value="FN3_sf"/>
</dbReference>
<organism evidence="5 6">
    <name type="scientific">Candidatus Uhrbacteria bacterium RIFCSPLOWO2_01_FULL_47_25</name>
    <dbReference type="NCBI Taxonomy" id="1802402"/>
    <lineage>
        <taxon>Bacteria</taxon>
        <taxon>Candidatus Uhriibacteriota</taxon>
    </lineage>
</organism>
<dbReference type="InterPro" id="IPR032812">
    <property type="entry name" value="SbsA_Ig"/>
</dbReference>
<dbReference type="SUPFAM" id="SSF49464">
    <property type="entry name" value="Carboxypeptidase regulatory domain-like"/>
    <property type="match status" value="2"/>
</dbReference>
<feature type="transmembrane region" description="Helical" evidence="3">
    <location>
        <begin position="12"/>
        <end position="37"/>
    </location>
</feature>
<dbReference type="EMBL" id="MGEK01000024">
    <property type="protein sequence ID" value="OGL81991.1"/>
    <property type="molecule type" value="Genomic_DNA"/>
</dbReference>
<keyword evidence="3" id="KW-0472">Membrane</keyword>
<feature type="region of interest" description="Disordered" evidence="2">
    <location>
        <begin position="1413"/>
        <end position="1441"/>
    </location>
</feature>
<dbReference type="Proteomes" id="UP000176846">
    <property type="component" value="Unassembled WGS sequence"/>
</dbReference>
<dbReference type="Gene3D" id="2.60.40.1220">
    <property type="match status" value="1"/>
</dbReference>
<name>A0A1F7UUL5_9BACT</name>
<comment type="caution">
    <text evidence="5">The sequence shown here is derived from an EMBL/GenBank/DDBJ whole genome shotgun (WGS) entry which is preliminary data.</text>
</comment>
<evidence type="ECO:0000256" key="1">
    <source>
        <dbReference type="ARBA" id="ARBA00022729"/>
    </source>
</evidence>
<evidence type="ECO:0000256" key="3">
    <source>
        <dbReference type="SAM" id="Phobius"/>
    </source>
</evidence>
<sequence>MEQLPKREKFEIDVFAASMASLVVVAALAVIFTFPGWNGPIKKLTVRAASTVTVTHGQINSSFPGVPIPASSPAIAILKISTTASQASQTLTSATVNFSGTGFATTDLLAIATDATSGVALYTDSGVAGTFEDGIDPIVTLAASPNWTPSTTNITLTTDVNDTDRNLPNGTAKIFYIVIKTAAGISNNDEIRAVVPASGVVTSDGNGPAAEAPSPMNFLRADTAVVAITSVSGYAGASTLTVRFNKPVRKYGVGGAIALADSPFTFSDLGTTGGTTISAISHTEGQDFAIVTLSDNLDSGDVDGSPSTLAAGSNKIADFGGTAVGTGAVPVTSALAISTPTIPTASVGTTYAVGSPLVTFAAAGGTPSSGNYKWSVSSADATLLASLGFTSLTATPTDNQTGKLFGTSAVANPGSYQFTLTVTDFAGTPATATRMFTLNIASAGGGVPGIMNVSPGGGPQGATSMSVTITGSNTTFSGSSRVQFLSSGTEDTNICSAGGCVPTSSSSTSITISVSIAGGASVGNRDVKVTTGAQIVTMPNGFNVFAAGGSGLNLLMPGENATNVPLPPGLGFSPSTNVSVNSYRVIVKSTSNFAGTALWDYTFPKPADGQNTNGSHCDVTTCNLMYGQGTFRIITQATPLAPNTTYYWQVKTYSETVANVSDVATPLEQTPVRGFTTVSSISDVTPPMVMHRPVFQATAIANLDIYARVNDNMATATSTPALTTKIFYCAGAACDPTTEGAAPTAVGNGYFRYRIPSATISTAGTIVRYYLQASDGTNTTNFKQPDGTTPFQLTSVTAGASTIAGSVQDGTGTCSAGVQLAAVFAEGTGFSTSTDASCAYTLTGLTAGTYDIVAVREGYSDRMINGIPAGSTSINFQLGQGSFGGFGGDTTRARVKFTGPMDGMMNMPGSDSNFKIFVVLSKTMSQSTITATNLTINEVNISTGALSDITSTKGSWTYYSTAPVGVPMLPPEANMAVWSLSQSGCSGAPCTLGDNKTIAVKVSANVTDTAGNPIQGNQPDGGYAFTFTTGSTANFSGFNSTTGTFSGGGTFGSGQFVPPYVLGTTPTPGAIDVPRNSKVVINFSEPMADDGGGYLLKDNVQLFTVSGTIEANVSSSAISTVALDTTKKNATVTLLNSYNSGTFAASTSYRLKVLGGARAGTMITLGPPDQIATSMFRADFKTSATTDDVAPTIMGSYPDNSASNVPVNVGAVSVGFSKDMNSSTISTSTFYLSIGSTAINGTVEYDPIGRQAMFIPQSALTPNTTYTLNLTASIQGLNGVAIAAVTRTFTTGAADSAAPNVAFVNADDYNLAISFSEPMNAAKVTDTINYAASVLKPGNYTIKYATPPDDSASGTTITIPTDPNSPPTASFAYDAATNTVTISGYHSTAVTGLIGKEIYVSVANVKDLSGNAISGTTTGKSPIGNSATTKGALGPGSSGGDMFGTQGGFTPTNFSSTTFGFAPPAEVRPFNMMAGQTTIYGVRIPISAQIPASGAVVLTFPTGFDVSSARQDVNSPMRTDLNGPGTGAITFKCAAVGAPTGASCAGTANSDDTGAAQGGLAGDGVVVNTSSRTVTVYLSAATNTAGHDFLTIDIAGIKNSTVPKDFNTTGYMVDIKTKNGATTLESMTSQPFFIQGISGESYTLTGTITATGAGAGTMSVYLMSPMTGPRDTTSTTFAGGSATYTFTNLQAGDYMLFTDQMITLGATEYTGKTMPERIIINETADTANSGANDNSIPYNFTIANASTGGTNITVNIANGVGEAMDIFAGSPSGFKAKQVSVTTNPQAFTINLTDGTWFVGVGPQMPKGMMAGPPPTPNYLPPKPKDVRVTNPTCTVDGTAGCSITFTLSTASKQIRGVVKDGAGKVMANAEVYAYSPNGGFGTRTQADSAGAFTLGVTDGSYIVGSFVPGMPPSKEVSVVVTTDATTYLLIDGATTAITPTAAATSFILKVAKPDYTISGKVTDGTNVAQGANVYAYRNDGPGYANANTDSSGNYTLYVSNGTWKVGTFLPQYGNLAELTVTINGVSATNQNFSPTATGTFRAVSGTVTSGGVAVQGAFVRLSGNGMFNETITGADGIYSFKVPVGSGYIIRAFIPNVGESAPLAAFDVAGSDVTGKDITVTTPRTVTVTFSASVTKAFIDLFSSNGVGNRVEINNTTTGTLQVPDSLPNSGYNVRVGMPGTAIGLTDIAGTGGTVYSSTTGVVTVDSNEALTVTVPTLRAVTGTVTDGTNNLADAWVEVVSNANGVHFGTKTATNGSFTLNMADGTYKVNAMKPGFFREPSNLIVNDTTAAQTLTVSAASTTIAGRVFIGSNGAANAFIRAEKQGGGFAGAQADATGNYTLYVNSGVWRVMAVADGYAEAAYAQNPIDVTGGSVSSKDITVSTAVSLAAPKTKPITPASGGTLEDTTAGVKLTIPANALGTSTSAGNVQAKETNNVRETSSAKPLKSFDSSTGSYVNMAKEIKATDSSGNPITTLNGSITVEMTYTLAELAATASGSDTSINTQAEADTLKMAYWDETTSNWVTKPTTITYKNSSGNIITDMTTIDTTSEFSTNVATATISAATDHFSLYAPVVSADGAPTSAPSGLARTSGTTTSITMGWTQVSGATGYTIYRSGTSGGTFTRVTDADPTVSSGSTVTYTNTALTAGTTYYYKITALNAVGESLASSEVSMATSAVSSGASSGGGIYTPAPTQTTPTTTKQPTTTDTTSKTPVASEPVAAPVEASPITQIISEATNIATANAETIAKEAGKSRDLGLEQRYESTIVARIIVANTPAATKAKVLNFVTYGTSTTQVLGAGERGGVVNSFRAAYGKVPTNEADWQDVIKIANGRWPSALSATREKAVSVTFKKIYLRDPNRTNARDDAAVTVMAYGLRSAVRNLDSEKAAINSYKAIFKKVPTLAADWDAVRAISYSGAKR</sequence>
<feature type="region of interest" description="Disordered" evidence="2">
    <location>
        <begin position="2681"/>
        <end position="2718"/>
    </location>
</feature>
<feature type="compositionally biased region" description="Low complexity" evidence="2">
    <location>
        <begin position="2690"/>
        <end position="2718"/>
    </location>
</feature>
<dbReference type="Pfam" id="PF00041">
    <property type="entry name" value="fn3"/>
    <property type="match status" value="1"/>
</dbReference>
<dbReference type="SMART" id="SM00060">
    <property type="entry name" value="FN3"/>
    <property type="match status" value="1"/>
</dbReference>
<feature type="domain" description="Fibronectin type-III" evidence="4">
    <location>
        <begin position="2584"/>
        <end position="2678"/>
    </location>
</feature>
<feature type="region of interest" description="Disordered" evidence="2">
    <location>
        <begin position="2427"/>
        <end position="2448"/>
    </location>
</feature>
<dbReference type="InterPro" id="IPR014755">
    <property type="entry name" value="Cu-Rt/internalin_Ig-like"/>
</dbReference>
<dbReference type="GO" id="GO:0030246">
    <property type="term" value="F:carbohydrate binding"/>
    <property type="evidence" value="ECO:0007669"/>
    <property type="project" value="InterPro"/>
</dbReference>
<reference evidence="5 6" key="1">
    <citation type="journal article" date="2016" name="Nat. Commun.">
        <title>Thousands of microbial genomes shed light on interconnected biogeochemical processes in an aquifer system.</title>
        <authorList>
            <person name="Anantharaman K."/>
            <person name="Brown C.T."/>
            <person name="Hug L.A."/>
            <person name="Sharon I."/>
            <person name="Castelle C.J."/>
            <person name="Probst A.J."/>
            <person name="Thomas B.C."/>
            <person name="Singh A."/>
            <person name="Wilkins M.J."/>
            <person name="Karaoz U."/>
            <person name="Brodie E.L."/>
            <person name="Williams K.H."/>
            <person name="Hubbard S.S."/>
            <person name="Banfield J.F."/>
        </authorList>
    </citation>
    <scope>NUCLEOTIDE SEQUENCE [LARGE SCALE GENOMIC DNA]</scope>
</reference>